<reference evidence="2 3" key="1">
    <citation type="submission" date="2024-02" db="EMBL/GenBank/DDBJ databases">
        <authorList>
            <person name="Vignale AGUSTIN F."/>
            <person name="Sosa J E."/>
            <person name="Modenutti C."/>
        </authorList>
    </citation>
    <scope>NUCLEOTIDE SEQUENCE [LARGE SCALE GENOMIC DNA]</scope>
</reference>
<keyword evidence="1" id="KW-0812">Transmembrane</keyword>
<evidence type="ECO:0000256" key="1">
    <source>
        <dbReference type="SAM" id="Phobius"/>
    </source>
</evidence>
<dbReference type="AlphaFoldDB" id="A0ABC8QN73"/>
<dbReference type="EMBL" id="CAUOFW020000192">
    <property type="protein sequence ID" value="CAK9133807.1"/>
    <property type="molecule type" value="Genomic_DNA"/>
</dbReference>
<comment type="caution">
    <text evidence="2">The sequence shown here is derived from an EMBL/GenBank/DDBJ whole genome shotgun (WGS) entry which is preliminary data.</text>
</comment>
<keyword evidence="1" id="KW-1133">Transmembrane helix</keyword>
<gene>
    <name evidence="2" type="ORF">ILEXP_LOCUS730</name>
</gene>
<name>A0ABC8QN73_9AQUA</name>
<protein>
    <submittedName>
        <fullName evidence="2">Uncharacterized protein</fullName>
    </submittedName>
</protein>
<dbReference type="Proteomes" id="UP001642360">
    <property type="component" value="Unassembled WGS sequence"/>
</dbReference>
<organism evidence="2 3">
    <name type="scientific">Ilex paraguariensis</name>
    <name type="common">yerba mate</name>
    <dbReference type="NCBI Taxonomy" id="185542"/>
    <lineage>
        <taxon>Eukaryota</taxon>
        <taxon>Viridiplantae</taxon>
        <taxon>Streptophyta</taxon>
        <taxon>Embryophyta</taxon>
        <taxon>Tracheophyta</taxon>
        <taxon>Spermatophyta</taxon>
        <taxon>Magnoliopsida</taxon>
        <taxon>eudicotyledons</taxon>
        <taxon>Gunneridae</taxon>
        <taxon>Pentapetalae</taxon>
        <taxon>asterids</taxon>
        <taxon>campanulids</taxon>
        <taxon>Aquifoliales</taxon>
        <taxon>Aquifoliaceae</taxon>
        <taxon>Ilex</taxon>
    </lineage>
</organism>
<accession>A0ABC8QN73</accession>
<feature type="transmembrane region" description="Helical" evidence="1">
    <location>
        <begin position="37"/>
        <end position="57"/>
    </location>
</feature>
<keyword evidence="3" id="KW-1185">Reference proteome</keyword>
<evidence type="ECO:0000313" key="2">
    <source>
        <dbReference type="EMBL" id="CAK9133807.1"/>
    </source>
</evidence>
<sequence>TVASSVSRRWGIKRSGAIVDGPADEDALGASKLAPRVLARFPLLIAFLFFLLVLPMAPSSGGVIFSKA</sequence>
<evidence type="ECO:0000313" key="3">
    <source>
        <dbReference type="Proteomes" id="UP001642360"/>
    </source>
</evidence>
<keyword evidence="1" id="KW-0472">Membrane</keyword>
<proteinExistence type="predicted"/>
<feature type="non-terminal residue" evidence="2">
    <location>
        <position position="1"/>
    </location>
</feature>